<evidence type="ECO:0000259" key="6">
    <source>
        <dbReference type="PROSITE" id="PS50932"/>
    </source>
</evidence>
<dbReference type="Proteomes" id="UP001351900">
    <property type="component" value="Unassembled WGS sequence"/>
</dbReference>
<comment type="caution">
    <text evidence="7">The sequence shown here is derived from an EMBL/GenBank/DDBJ whole genome shotgun (WGS) entry which is preliminary data.</text>
</comment>
<dbReference type="PANTHER" id="PTHR30146">
    <property type="entry name" value="LACI-RELATED TRANSCRIPTIONAL REPRESSOR"/>
    <property type="match status" value="1"/>
</dbReference>
<dbReference type="InterPro" id="IPR028082">
    <property type="entry name" value="Peripla_BP_I"/>
</dbReference>
<dbReference type="SUPFAM" id="SSF53822">
    <property type="entry name" value="Periplasmic binding protein-like I"/>
    <property type="match status" value="1"/>
</dbReference>
<dbReference type="EMBL" id="JAZHOV010000008">
    <property type="protein sequence ID" value="MEF2256124.1"/>
    <property type="molecule type" value="Genomic_DNA"/>
</dbReference>
<evidence type="ECO:0000256" key="1">
    <source>
        <dbReference type="ARBA" id="ARBA00022491"/>
    </source>
</evidence>
<dbReference type="Pfam" id="PF13377">
    <property type="entry name" value="Peripla_BP_3"/>
    <property type="match status" value="1"/>
</dbReference>
<keyword evidence="2" id="KW-0805">Transcription regulation</keyword>
<organism evidence="7 8">
    <name type="scientific">Microbacterium schleiferi</name>
    <dbReference type="NCBI Taxonomy" id="69362"/>
    <lineage>
        <taxon>Bacteria</taxon>
        <taxon>Bacillati</taxon>
        <taxon>Actinomycetota</taxon>
        <taxon>Actinomycetes</taxon>
        <taxon>Micrococcales</taxon>
        <taxon>Microbacteriaceae</taxon>
        <taxon>Microbacterium</taxon>
    </lineage>
</organism>
<feature type="domain" description="HTH lacI-type" evidence="6">
    <location>
        <begin position="6"/>
        <end position="63"/>
    </location>
</feature>
<dbReference type="SMART" id="SM00354">
    <property type="entry name" value="HTH_LACI"/>
    <property type="match status" value="1"/>
</dbReference>
<name>A0ABU7V8X0_9MICO</name>
<evidence type="ECO:0000256" key="2">
    <source>
        <dbReference type="ARBA" id="ARBA00023015"/>
    </source>
</evidence>
<feature type="region of interest" description="Disordered" evidence="5">
    <location>
        <begin position="343"/>
        <end position="369"/>
    </location>
</feature>
<dbReference type="InterPro" id="IPR046335">
    <property type="entry name" value="LacI/GalR-like_sensor"/>
</dbReference>
<sequence>MKSKRVTLADVAAAAGVSRTTASLVLSDRGDELRISEAAQQRVRRVAAELAYRPNILSSALRRGSSRTIGFVSDTVATSQLAGDLIKGALEHAHRNGYMLFIGETEGAPDEERRLVQGMIDRQVDGLIIASMFTRVRAVPAGIDPRSVVLLNALPEDSAVGTVPSIVPDEYSAGRAAVDVLRAAGHSRIHLVGAGPGPDDVPVQTVAGSERLRGILDALDDDGLEPASARLCSVWLPEDGWAATRSLLDTGVRGEAIITFNDRLAFGAYQAIQEAGLSIPGDFSIVSFDDHQLASWLRPRLTTFALPHYELGALALQVLLEDDAPDWGRIRRVPMPLRMRESVAAPDPGRADAGAHRAASAPHQAAVSP</sequence>
<dbReference type="CDD" id="cd01392">
    <property type="entry name" value="HTH_LacI"/>
    <property type="match status" value="1"/>
</dbReference>
<dbReference type="PROSITE" id="PS50932">
    <property type="entry name" value="HTH_LACI_2"/>
    <property type="match status" value="1"/>
</dbReference>
<evidence type="ECO:0000256" key="4">
    <source>
        <dbReference type="ARBA" id="ARBA00023163"/>
    </source>
</evidence>
<evidence type="ECO:0000256" key="3">
    <source>
        <dbReference type="ARBA" id="ARBA00023125"/>
    </source>
</evidence>
<protein>
    <submittedName>
        <fullName evidence="7">LacI family DNA-binding transcriptional regulator</fullName>
    </submittedName>
</protein>
<gene>
    <name evidence="7" type="ORF">V2V91_13420</name>
</gene>
<dbReference type="InterPro" id="IPR000843">
    <property type="entry name" value="HTH_LacI"/>
</dbReference>
<keyword evidence="8" id="KW-1185">Reference proteome</keyword>
<dbReference type="Pfam" id="PF00356">
    <property type="entry name" value="LacI"/>
    <property type="match status" value="1"/>
</dbReference>
<dbReference type="GO" id="GO:0003677">
    <property type="term" value="F:DNA binding"/>
    <property type="evidence" value="ECO:0007669"/>
    <property type="project" value="UniProtKB-KW"/>
</dbReference>
<dbReference type="CDD" id="cd06288">
    <property type="entry name" value="PBP1_sucrose_transcription_regulator"/>
    <property type="match status" value="1"/>
</dbReference>
<dbReference type="Gene3D" id="1.10.260.40">
    <property type="entry name" value="lambda repressor-like DNA-binding domains"/>
    <property type="match status" value="1"/>
</dbReference>
<evidence type="ECO:0000313" key="7">
    <source>
        <dbReference type="EMBL" id="MEF2256124.1"/>
    </source>
</evidence>
<reference evidence="7 8" key="1">
    <citation type="submission" date="2024-01" db="EMBL/GenBank/DDBJ databases">
        <title>the genome sequence of strain Microbacterium schleiferi NBRC 15075.</title>
        <authorList>
            <person name="Ding Y."/>
            <person name="Zhang G."/>
        </authorList>
    </citation>
    <scope>NUCLEOTIDE SEQUENCE [LARGE SCALE GENOMIC DNA]</scope>
    <source>
        <strain evidence="7 8">NBRC 15075</strain>
    </source>
</reference>
<evidence type="ECO:0000256" key="5">
    <source>
        <dbReference type="SAM" id="MobiDB-lite"/>
    </source>
</evidence>
<dbReference type="Gene3D" id="3.40.50.2300">
    <property type="match status" value="2"/>
</dbReference>
<feature type="compositionally biased region" description="Low complexity" evidence="5">
    <location>
        <begin position="356"/>
        <end position="369"/>
    </location>
</feature>
<dbReference type="RefSeq" id="WP_331792231.1">
    <property type="nucleotide sequence ID" value="NZ_BAAAUO010000001.1"/>
</dbReference>
<dbReference type="PANTHER" id="PTHR30146:SF148">
    <property type="entry name" value="HTH-TYPE TRANSCRIPTIONAL REPRESSOR PURR-RELATED"/>
    <property type="match status" value="1"/>
</dbReference>
<dbReference type="PROSITE" id="PS00356">
    <property type="entry name" value="HTH_LACI_1"/>
    <property type="match status" value="1"/>
</dbReference>
<proteinExistence type="predicted"/>
<accession>A0ABU7V8X0</accession>
<dbReference type="SUPFAM" id="SSF47413">
    <property type="entry name" value="lambda repressor-like DNA-binding domains"/>
    <property type="match status" value="1"/>
</dbReference>
<keyword evidence="1" id="KW-0678">Repressor</keyword>
<keyword evidence="4" id="KW-0804">Transcription</keyword>
<evidence type="ECO:0000313" key="8">
    <source>
        <dbReference type="Proteomes" id="UP001351900"/>
    </source>
</evidence>
<dbReference type="InterPro" id="IPR010982">
    <property type="entry name" value="Lambda_DNA-bd_dom_sf"/>
</dbReference>
<keyword evidence="3 7" id="KW-0238">DNA-binding</keyword>